<reference evidence="1" key="1">
    <citation type="submission" date="2022-06" db="EMBL/GenBank/DDBJ databases">
        <title>Sneathiella actinostolidae sp. nov., isolated from a sea anemonein the Western Pacific Ocean.</title>
        <authorList>
            <person name="Wei M.J."/>
        </authorList>
    </citation>
    <scope>NUCLEOTIDE SEQUENCE</scope>
    <source>
        <strain evidence="1">PHK-P5</strain>
    </source>
</reference>
<dbReference type="InterPro" id="IPR010195">
    <property type="entry name" value="Uncharacterised_peroxidase-rel"/>
</dbReference>
<dbReference type="NCBIfam" id="TIGR01926">
    <property type="entry name" value="peroxid_rel"/>
    <property type="match status" value="1"/>
</dbReference>
<dbReference type="GO" id="GO:0004601">
    <property type="term" value="F:peroxidase activity"/>
    <property type="evidence" value="ECO:0007669"/>
    <property type="project" value="UniProtKB-KW"/>
</dbReference>
<dbReference type="Proteomes" id="UP001056291">
    <property type="component" value="Chromosome"/>
</dbReference>
<proteinExistence type="predicted"/>
<dbReference type="SUPFAM" id="SSF69118">
    <property type="entry name" value="AhpD-like"/>
    <property type="match status" value="1"/>
</dbReference>
<accession>A0ABY4W3X7</accession>
<keyword evidence="1" id="KW-0575">Peroxidase</keyword>
<dbReference type="PANTHER" id="PTHR35446">
    <property type="entry name" value="SI:CH211-175M2.5"/>
    <property type="match status" value="1"/>
</dbReference>
<protein>
    <submittedName>
        <fullName evidence="1">Peroxidase-related enzyme</fullName>
    </submittedName>
</protein>
<dbReference type="InterPro" id="IPR029032">
    <property type="entry name" value="AhpD-like"/>
</dbReference>
<keyword evidence="2" id="KW-1185">Reference proteome</keyword>
<dbReference type="Gene3D" id="1.20.1290.10">
    <property type="entry name" value="AhpD-like"/>
    <property type="match status" value="1"/>
</dbReference>
<evidence type="ECO:0000313" key="2">
    <source>
        <dbReference type="Proteomes" id="UP001056291"/>
    </source>
</evidence>
<gene>
    <name evidence="1" type="ORF">NBZ79_00875</name>
</gene>
<keyword evidence="1" id="KW-0560">Oxidoreductase</keyword>
<organism evidence="1 2">
    <name type="scientific">Sneathiella marina</name>
    <dbReference type="NCBI Taxonomy" id="2950108"/>
    <lineage>
        <taxon>Bacteria</taxon>
        <taxon>Pseudomonadati</taxon>
        <taxon>Pseudomonadota</taxon>
        <taxon>Alphaproteobacteria</taxon>
        <taxon>Sneathiellales</taxon>
        <taxon>Sneathiellaceae</taxon>
        <taxon>Sneathiella</taxon>
    </lineage>
</organism>
<evidence type="ECO:0000313" key="1">
    <source>
        <dbReference type="EMBL" id="USG61529.1"/>
    </source>
</evidence>
<name>A0ABY4W3X7_9PROT</name>
<dbReference type="EMBL" id="CP098747">
    <property type="protein sequence ID" value="USG61529.1"/>
    <property type="molecule type" value="Genomic_DNA"/>
</dbReference>
<sequence>MPETRPVERIALLPTSFLCQLDRIGEYGANEMTWIKTISYEDAEGKLKKLYDRVKGPDNNVDNIMMAHSLRPHTMEGHMSLYKHVLHHSANTLPKWKLEALGVYVSLINECMYCVEHHFEGLKRLVKDDEFAEKIRSALTAGLPEQVFDGPDLAMMLYANVLTTRPAHIDAAMISELRLSGLDDGQVLEINQVVAYFSYANRTVLGLGINTENDIIGLSPNNSDEPDNWNHA</sequence>
<dbReference type="PANTHER" id="PTHR35446:SF2">
    <property type="entry name" value="CARBOXYMUCONOLACTONE DECARBOXYLASE-LIKE DOMAIN-CONTAINING PROTEIN"/>
    <property type="match status" value="1"/>
</dbReference>